<sequence length="705" mass="77286">MASLEQHGSSGFSDSDSSAGSSGRPRSRNAAAFTPEPPHRSGATSHFYTHPSRTSILSPGGSLLLDPVPGLDSAPSRGDNDNMDESNHNDVTSMWKASGTLPSFSRGFDMFMSPLHMDGLDYGVKDPEPFFVPSYLYGSSYVRRLEAAHKARRQARSEALKDHNREMASGLPRGQPGVKIFPTPISGMPGSSHTHLERLAWPKFDEEFMPLPSQWNKADSGGSIEFLATGRALKFIGSRNHSERDHEAAAVRADHPMPAECGLYYYEAHIIYGKRDDTTIAIGFATKAASLSRPVGWEAESWGYHGDDGRCFTGQNIGRPFGPTFNAGDVIGCGVNFRDHTAFFTKNGIKIGTAFHDVTQAKLFPAISLKKPGEHLIVNFGQTPFVFDIDDMMSEQRLKIQKDIENTDISGLEPGLSETELIQALVLQFLQHDGYVETGRAFAEDIKVQKEALNLDPNVTVAGVNIKDDEDANNRQRIRKAILQGDIDRALKYTQAYYPQVFADNEEVYFKLCCRKFIEMVRRAAQLRSGGESKRSNGHGPGSGSVAQDMDVDLNGGDSVSWHEDMSVDTEMQDSRTELLRLEQEMLEYGQTMGAKYAGDPRKEVSKALEEIWALVAYANPAMEPKVSHLLDETGRTVVAEELNSAILASLGKSSRASLEKLYAQTSLLLELLRVDGGAGALIIVATPRDEQLVIGGIAKEAFSV</sequence>
<dbReference type="InterPro" id="IPR013144">
    <property type="entry name" value="CRA_dom"/>
</dbReference>
<dbReference type="SMART" id="SM00757">
    <property type="entry name" value="CRA"/>
    <property type="match status" value="1"/>
</dbReference>
<dbReference type="InterPro" id="IPR013320">
    <property type="entry name" value="ConA-like_dom_sf"/>
</dbReference>
<keyword evidence="6" id="KW-1185">Reference proteome</keyword>
<accession>A0A167DCC1</accession>
<dbReference type="InterPro" id="IPR043136">
    <property type="entry name" value="B30.2/SPRY_sf"/>
</dbReference>
<dbReference type="InterPro" id="IPR024964">
    <property type="entry name" value="CTLH/CRA"/>
</dbReference>
<feature type="region of interest" description="Disordered" evidence="2">
    <location>
        <begin position="156"/>
        <end position="178"/>
    </location>
</feature>
<gene>
    <name evidence="5" type="ORF">NOR_05050</name>
</gene>
<dbReference type="CDD" id="cd12909">
    <property type="entry name" value="SPRY_RanBP9_10"/>
    <property type="match status" value="1"/>
</dbReference>
<dbReference type="OrthoDB" id="25503at2759"/>
<dbReference type="Proteomes" id="UP000243498">
    <property type="component" value="Unassembled WGS sequence"/>
</dbReference>
<dbReference type="InterPro" id="IPR006595">
    <property type="entry name" value="CTLH_C"/>
</dbReference>
<dbReference type="PROSITE" id="PS50897">
    <property type="entry name" value="CTLH"/>
    <property type="match status" value="1"/>
</dbReference>
<feature type="compositionally biased region" description="Basic and acidic residues" evidence="2">
    <location>
        <begin position="156"/>
        <end position="166"/>
    </location>
</feature>
<evidence type="ECO:0000313" key="5">
    <source>
        <dbReference type="EMBL" id="OAA42201.1"/>
    </source>
</evidence>
<dbReference type="InterPro" id="IPR050618">
    <property type="entry name" value="Ubq-SigPath_Reg"/>
</dbReference>
<dbReference type="SUPFAM" id="SSF49899">
    <property type="entry name" value="Concanavalin A-like lectins/glucanases"/>
    <property type="match status" value="1"/>
</dbReference>
<proteinExistence type="predicted"/>
<dbReference type="EMBL" id="AZHC01000014">
    <property type="protein sequence ID" value="OAA42201.1"/>
    <property type="molecule type" value="Genomic_DNA"/>
</dbReference>
<dbReference type="PANTHER" id="PTHR12864">
    <property type="entry name" value="RAN BINDING PROTEIN 9-RELATED"/>
    <property type="match status" value="1"/>
</dbReference>
<dbReference type="SMART" id="SM00668">
    <property type="entry name" value="CTLH"/>
    <property type="match status" value="1"/>
</dbReference>
<evidence type="ECO:0000259" key="3">
    <source>
        <dbReference type="PROSITE" id="PS50188"/>
    </source>
</evidence>
<dbReference type="AlphaFoldDB" id="A0A167DCC1"/>
<dbReference type="SMART" id="SM00667">
    <property type="entry name" value="LisH"/>
    <property type="match status" value="1"/>
</dbReference>
<evidence type="ECO:0000259" key="4">
    <source>
        <dbReference type="PROSITE" id="PS50897"/>
    </source>
</evidence>
<feature type="compositionally biased region" description="Polar residues" evidence="2">
    <location>
        <begin position="42"/>
        <end position="57"/>
    </location>
</feature>
<dbReference type="PROSITE" id="PS50188">
    <property type="entry name" value="B302_SPRY"/>
    <property type="match status" value="1"/>
</dbReference>
<name>A0A167DCC1_METRR</name>
<protein>
    <submittedName>
        <fullName evidence="5">SPRY domain containing protein</fullName>
    </submittedName>
</protein>
<reference evidence="5 6" key="1">
    <citation type="journal article" date="2016" name="Genome Biol. Evol.">
        <title>Divergent and convergent evolution of fungal pathogenicity.</title>
        <authorList>
            <person name="Shang Y."/>
            <person name="Xiao G."/>
            <person name="Zheng P."/>
            <person name="Cen K."/>
            <person name="Zhan S."/>
            <person name="Wang C."/>
        </authorList>
    </citation>
    <scope>NUCLEOTIDE SEQUENCE [LARGE SCALE GENOMIC DNA]</scope>
    <source>
        <strain evidence="5 6">RCEF 4871</strain>
    </source>
</reference>
<dbReference type="Pfam" id="PF10607">
    <property type="entry name" value="CTLH"/>
    <property type="match status" value="1"/>
</dbReference>
<dbReference type="InterPro" id="IPR006594">
    <property type="entry name" value="LisH"/>
</dbReference>
<dbReference type="Pfam" id="PF00622">
    <property type="entry name" value="SPRY"/>
    <property type="match status" value="1"/>
</dbReference>
<dbReference type="SMART" id="SM00449">
    <property type="entry name" value="SPRY"/>
    <property type="match status" value="1"/>
</dbReference>
<dbReference type="OMA" id="HIGIGFC"/>
<dbReference type="InterPro" id="IPR001870">
    <property type="entry name" value="B30.2/SPRY"/>
</dbReference>
<comment type="caution">
    <text evidence="5">The sequence shown here is derived from an EMBL/GenBank/DDBJ whole genome shotgun (WGS) entry which is preliminary data.</text>
</comment>
<organism evidence="5 6">
    <name type="scientific">Metarhizium rileyi (strain RCEF 4871)</name>
    <name type="common">Nomuraea rileyi</name>
    <dbReference type="NCBI Taxonomy" id="1649241"/>
    <lineage>
        <taxon>Eukaryota</taxon>
        <taxon>Fungi</taxon>
        <taxon>Dikarya</taxon>
        <taxon>Ascomycota</taxon>
        <taxon>Pezizomycotina</taxon>
        <taxon>Sordariomycetes</taxon>
        <taxon>Hypocreomycetidae</taxon>
        <taxon>Hypocreales</taxon>
        <taxon>Clavicipitaceae</taxon>
        <taxon>Metarhizium</taxon>
    </lineage>
</organism>
<dbReference type="Gene3D" id="2.60.120.920">
    <property type="match status" value="1"/>
</dbReference>
<dbReference type="InterPro" id="IPR035782">
    <property type="entry name" value="SPRY_RanBP9/10"/>
</dbReference>
<comment type="function">
    <text evidence="1">Involved in the proteasome-dependent degradation of fructose-1,6-bisphosphatase.</text>
</comment>
<dbReference type="PROSITE" id="PS50896">
    <property type="entry name" value="LISH"/>
    <property type="match status" value="1"/>
</dbReference>
<feature type="compositionally biased region" description="Low complexity" evidence="2">
    <location>
        <begin position="8"/>
        <end position="32"/>
    </location>
</feature>
<feature type="domain" description="B30.2/SPRY" evidence="3">
    <location>
        <begin position="192"/>
        <end position="385"/>
    </location>
</feature>
<dbReference type="STRING" id="1081105.A0A167DCC1"/>
<feature type="region of interest" description="Disordered" evidence="2">
    <location>
        <begin position="1"/>
        <end position="94"/>
    </location>
</feature>
<dbReference type="InterPro" id="IPR003877">
    <property type="entry name" value="SPRY_dom"/>
</dbReference>
<feature type="region of interest" description="Disordered" evidence="2">
    <location>
        <begin position="528"/>
        <end position="554"/>
    </location>
</feature>
<evidence type="ECO:0000313" key="6">
    <source>
        <dbReference type="Proteomes" id="UP000243498"/>
    </source>
</evidence>
<evidence type="ECO:0000256" key="1">
    <source>
        <dbReference type="ARBA" id="ARBA00002343"/>
    </source>
</evidence>
<feature type="domain" description="CTLH" evidence="4">
    <location>
        <begin position="471"/>
        <end position="528"/>
    </location>
</feature>
<evidence type="ECO:0000256" key="2">
    <source>
        <dbReference type="SAM" id="MobiDB-lite"/>
    </source>
</evidence>